<sequence length="334" mass="37441">MLILVAVAGGAFVLSLLLGRALRPIGRGHRLRNFLQTAQVRGQRAFSVLSMALAVYYALPATGLPAETLEHLRHWDLLVAIGTAGWLTTKVLHVVEESIYRRHPRTPTDERVRRTHTQVRVVRRATVALVVLLTIGTMLLTFRPVRVLGLSLLASAGVFGLVIGVATRPMISAAMASIQMAFTDALHIDDVVVVDGQWGQVEEVQLTHVVIRTWDERQLILPSTYFVSKPFENWTRFGARVAAAVDLVLDYTADLEELRAEVGRQLATSSLWDRAGWGLQMTDMSEQHVTVRITVTAEDGPSAWNLRCELREGLVRFLRDHHPQWMPRRPHYEA</sequence>
<dbReference type="RefSeq" id="WP_331205809.1">
    <property type="nucleotide sequence ID" value="NZ_JAZGQL010000001.1"/>
</dbReference>
<evidence type="ECO:0000256" key="2">
    <source>
        <dbReference type="ARBA" id="ARBA00022692"/>
    </source>
</evidence>
<dbReference type="PANTHER" id="PTHR30566">
    <property type="entry name" value="YNAI-RELATED MECHANOSENSITIVE ION CHANNEL"/>
    <property type="match status" value="1"/>
</dbReference>
<proteinExistence type="predicted"/>
<protein>
    <submittedName>
        <fullName evidence="7">Mechanosensitive ion channel domain-containing protein</fullName>
    </submittedName>
</protein>
<evidence type="ECO:0000259" key="6">
    <source>
        <dbReference type="Pfam" id="PF00924"/>
    </source>
</evidence>
<feature type="transmembrane region" description="Helical" evidence="5">
    <location>
        <begin position="148"/>
        <end position="167"/>
    </location>
</feature>
<feature type="domain" description="Mechanosensitive ion channel MscS" evidence="6">
    <location>
        <begin position="173"/>
        <end position="236"/>
    </location>
</feature>
<evidence type="ECO:0000256" key="5">
    <source>
        <dbReference type="SAM" id="Phobius"/>
    </source>
</evidence>
<dbReference type="Gene3D" id="1.10.287.1260">
    <property type="match status" value="1"/>
</dbReference>
<gene>
    <name evidence="7" type="ORF">V1634_01035</name>
</gene>
<dbReference type="InterPro" id="IPR023408">
    <property type="entry name" value="MscS_beta-dom_sf"/>
</dbReference>
<dbReference type="Proteomes" id="UP001339911">
    <property type="component" value="Unassembled WGS sequence"/>
</dbReference>
<dbReference type="EMBL" id="JAZGQL010000001">
    <property type="protein sequence ID" value="MEE6305420.1"/>
    <property type="molecule type" value="Genomic_DNA"/>
</dbReference>
<dbReference type="InterPro" id="IPR010920">
    <property type="entry name" value="LSM_dom_sf"/>
</dbReference>
<organism evidence="7 8">
    <name type="scientific">Plantactinospora veratri</name>
    <dbReference type="NCBI Taxonomy" id="1436122"/>
    <lineage>
        <taxon>Bacteria</taxon>
        <taxon>Bacillati</taxon>
        <taxon>Actinomycetota</taxon>
        <taxon>Actinomycetes</taxon>
        <taxon>Micromonosporales</taxon>
        <taxon>Micromonosporaceae</taxon>
        <taxon>Plantactinospora</taxon>
    </lineage>
</organism>
<evidence type="ECO:0000313" key="8">
    <source>
        <dbReference type="Proteomes" id="UP001339911"/>
    </source>
</evidence>
<reference evidence="7 8" key="1">
    <citation type="submission" date="2024-01" db="EMBL/GenBank/DDBJ databases">
        <title>Genome insights into Plantactinospora veratri sp. nov.</title>
        <authorList>
            <person name="Wang L."/>
        </authorList>
    </citation>
    <scope>NUCLEOTIDE SEQUENCE [LARGE SCALE GENOMIC DNA]</scope>
    <source>
        <strain evidence="7 8">NEAU-FHS4</strain>
    </source>
</reference>
<evidence type="ECO:0000256" key="4">
    <source>
        <dbReference type="ARBA" id="ARBA00023136"/>
    </source>
</evidence>
<name>A0ABU7S631_9ACTN</name>
<feature type="transmembrane region" description="Helical" evidence="5">
    <location>
        <begin position="45"/>
        <end position="64"/>
    </location>
</feature>
<evidence type="ECO:0000256" key="1">
    <source>
        <dbReference type="ARBA" id="ARBA00004370"/>
    </source>
</evidence>
<comment type="subcellular location">
    <subcellularLocation>
        <location evidence="1">Membrane</location>
    </subcellularLocation>
</comment>
<keyword evidence="3 5" id="KW-1133">Transmembrane helix</keyword>
<dbReference type="Gene3D" id="2.30.30.60">
    <property type="match status" value="1"/>
</dbReference>
<comment type="caution">
    <text evidence="7">The sequence shown here is derived from an EMBL/GenBank/DDBJ whole genome shotgun (WGS) entry which is preliminary data.</text>
</comment>
<evidence type="ECO:0000313" key="7">
    <source>
        <dbReference type="EMBL" id="MEE6305420.1"/>
    </source>
</evidence>
<keyword evidence="4 5" id="KW-0472">Membrane</keyword>
<feature type="transmembrane region" description="Helical" evidence="5">
    <location>
        <begin position="121"/>
        <end position="142"/>
    </location>
</feature>
<evidence type="ECO:0000256" key="3">
    <source>
        <dbReference type="ARBA" id="ARBA00022989"/>
    </source>
</evidence>
<dbReference type="SUPFAM" id="SSF50182">
    <property type="entry name" value="Sm-like ribonucleoproteins"/>
    <property type="match status" value="1"/>
</dbReference>
<dbReference type="Pfam" id="PF00924">
    <property type="entry name" value="MS_channel_2nd"/>
    <property type="match status" value="1"/>
</dbReference>
<dbReference type="InterPro" id="IPR006685">
    <property type="entry name" value="MscS_channel_2nd"/>
</dbReference>
<dbReference type="PANTHER" id="PTHR30566:SF25">
    <property type="entry name" value="INNER MEMBRANE PROTEIN"/>
    <property type="match status" value="1"/>
</dbReference>
<keyword evidence="8" id="KW-1185">Reference proteome</keyword>
<keyword evidence="2 5" id="KW-0812">Transmembrane</keyword>
<accession>A0ABU7S631</accession>